<dbReference type="Pfam" id="PF10551">
    <property type="entry name" value="MULE"/>
    <property type="match status" value="1"/>
</dbReference>
<sequence length="157" mass="17925">MAKRLAREQLEGDNKAQFARLWDYEATLQKHNPGTCFKVQTIRPSPNLAPVFNRVYVRFEAYKTGFLVGCRPFIGLDGCHLKGLYGGKLLSTVARDGNDNMFQVAVVVVEAETRDSWCWFLTELIDDLGGSESLIFISDRHKDRHPTNRSLFMAFHQ</sequence>
<keyword evidence="3" id="KW-1185">Reference proteome</keyword>
<evidence type="ECO:0000259" key="1">
    <source>
        <dbReference type="Pfam" id="PF10551"/>
    </source>
</evidence>
<comment type="caution">
    <text evidence="2">The sequence shown here is derived from an EMBL/GenBank/DDBJ whole genome shotgun (WGS) entry which is preliminary data.</text>
</comment>
<name>A0AA88VM80_9ASTE</name>
<dbReference type="Proteomes" id="UP001188597">
    <property type="component" value="Unassembled WGS sequence"/>
</dbReference>
<dbReference type="EMBL" id="JAVXUP010001585">
    <property type="protein sequence ID" value="KAK3010008.1"/>
    <property type="molecule type" value="Genomic_DNA"/>
</dbReference>
<proteinExistence type="predicted"/>
<accession>A0AA88VM80</accession>
<feature type="domain" description="MULE transposase" evidence="1">
    <location>
        <begin position="74"/>
        <end position="143"/>
    </location>
</feature>
<reference evidence="2" key="1">
    <citation type="submission" date="2022-12" db="EMBL/GenBank/DDBJ databases">
        <title>Draft genome assemblies for two species of Escallonia (Escalloniales).</title>
        <authorList>
            <person name="Chanderbali A."/>
            <person name="Dervinis C."/>
            <person name="Anghel I."/>
            <person name="Soltis D."/>
            <person name="Soltis P."/>
            <person name="Zapata F."/>
        </authorList>
    </citation>
    <scope>NUCLEOTIDE SEQUENCE</scope>
    <source>
        <strain evidence="2">UCBG64.0493</strain>
        <tissue evidence="2">Leaf</tissue>
    </source>
</reference>
<organism evidence="2 3">
    <name type="scientific">Escallonia herrerae</name>
    <dbReference type="NCBI Taxonomy" id="1293975"/>
    <lineage>
        <taxon>Eukaryota</taxon>
        <taxon>Viridiplantae</taxon>
        <taxon>Streptophyta</taxon>
        <taxon>Embryophyta</taxon>
        <taxon>Tracheophyta</taxon>
        <taxon>Spermatophyta</taxon>
        <taxon>Magnoliopsida</taxon>
        <taxon>eudicotyledons</taxon>
        <taxon>Gunneridae</taxon>
        <taxon>Pentapetalae</taxon>
        <taxon>asterids</taxon>
        <taxon>campanulids</taxon>
        <taxon>Escalloniales</taxon>
        <taxon>Escalloniaceae</taxon>
        <taxon>Escallonia</taxon>
    </lineage>
</organism>
<dbReference type="AlphaFoldDB" id="A0AA88VM80"/>
<evidence type="ECO:0000313" key="3">
    <source>
        <dbReference type="Proteomes" id="UP001188597"/>
    </source>
</evidence>
<gene>
    <name evidence="2" type="ORF">RJ639_011867</name>
</gene>
<protein>
    <recommendedName>
        <fullName evidence="1">MULE transposase domain-containing protein</fullName>
    </recommendedName>
</protein>
<evidence type="ECO:0000313" key="2">
    <source>
        <dbReference type="EMBL" id="KAK3010008.1"/>
    </source>
</evidence>
<dbReference type="InterPro" id="IPR018289">
    <property type="entry name" value="MULE_transposase_dom"/>
</dbReference>
<dbReference type="PANTHER" id="PTHR31973">
    <property type="entry name" value="POLYPROTEIN, PUTATIVE-RELATED"/>
    <property type="match status" value="1"/>
</dbReference>
<dbReference type="PANTHER" id="PTHR31973:SF187">
    <property type="entry name" value="MUTATOR TRANSPOSASE MUDRA PROTEIN"/>
    <property type="match status" value="1"/>
</dbReference>